<comment type="caution">
    <text evidence="2">The sequence shown here is derived from an EMBL/GenBank/DDBJ whole genome shotgun (WGS) entry which is preliminary data.</text>
</comment>
<sequence length="259" mass="30796">MAKKYKHHLIRIVKDWQGEDWDVYEEVQTSVGVMVYRGWKHTYRTGTFAIIFSAELAEFLRQNGLYYASEQLGISVSKLSRLRRELNIQKKISKPDHTWIKAHQTEILNESYQLLNEKYGLSKKQVRSYTCYLLKYAGVLRSKPLRTTQQQIQNEQWYQQNKQAMVDMTVKQISQTYGVSSAKAGKVYIRICREFQLPMLADRVQKRVEQRRKWLIDNQQEILRTDIRIKQIAENLDQTEKQILHARTQLKIILENKGR</sequence>
<organism evidence="2 3">
    <name type="scientific">Acinetobacter guillouiae</name>
    <name type="common">Acinetobacter genomosp. 11</name>
    <dbReference type="NCBI Taxonomy" id="106649"/>
    <lineage>
        <taxon>Bacteria</taxon>
        <taxon>Pseudomonadati</taxon>
        <taxon>Pseudomonadota</taxon>
        <taxon>Gammaproteobacteria</taxon>
        <taxon>Moraxellales</taxon>
        <taxon>Moraxellaceae</taxon>
        <taxon>Acinetobacter</taxon>
    </lineage>
</organism>
<dbReference type="RefSeq" id="WP_234623578.1">
    <property type="nucleotide sequence ID" value="NZ_JAHWXT010000004.1"/>
</dbReference>
<protein>
    <submittedName>
        <fullName evidence="2">Uncharacterized protein</fullName>
    </submittedName>
</protein>
<evidence type="ECO:0000313" key="2">
    <source>
        <dbReference type="EMBL" id="MCF0265358.1"/>
    </source>
</evidence>
<evidence type="ECO:0000256" key="1">
    <source>
        <dbReference type="SAM" id="Coils"/>
    </source>
</evidence>
<dbReference type="AlphaFoldDB" id="A0A8X8GE42"/>
<evidence type="ECO:0000313" key="3">
    <source>
        <dbReference type="Proteomes" id="UP000887320"/>
    </source>
</evidence>
<proteinExistence type="predicted"/>
<dbReference type="EMBL" id="JAHWXT010000004">
    <property type="protein sequence ID" value="MCF0265358.1"/>
    <property type="molecule type" value="Genomic_DNA"/>
</dbReference>
<gene>
    <name evidence="2" type="ORF">KW868_12945</name>
</gene>
<dbReference type="Proteomes" id="UP000887320">
    <property type="component" value="Unassembled WGS sequence"/>
</dbReference>
<name>A0A8X8GE42_ACIGI</name>
<keyword evidence="1" id="KW-0175">Coiled coil</keyword>
<accession>A0A8X8GE42</accession>
<reference evidence="2" key="1">
    <citation type="submission" date="2021-07" db="EMBL/GenBank/DDBJ databases">
        <authorList>
            <person name="Fernandez M."/>
            <person name="Pereira P."/>
            <person name="Torres Tejerizo G.A."/>
            <person name="Gonzalez P."/>
            <person name="Agostini E."/>
        </authorList>
    </citation>
    <scope>NUCLEOTIDE SEQUENCE</scope>
    <source>
        <strain evidence="2">SFC 500-1A</strain>
    </source>
</reference>
<feature type="coiled-coil region" evidence="1">
    <location>
        <begin position="222"/>
        <end position="256"/>
    </location>
</feature>